<protein>
    <submittedName>
        <fullName evidence="1">12956_t:CDS:1</fullName>
    </submittedName>
</protein>
<evidence type="ECO:0000313" key="2">
    <source>
        <dbReference type="Proteomes" id="UP000789702"/>
    </source>
</evidence>
<feature type="non-terminal residue" evidence="1">
    <location>
        <position position="1"/>
    </location>
</feature>
<reference evidence="1" key="1">
    <citation type="submission" date="2021-06" db="EMBL/GenBank/DDBJ databases">
        <authorList>
            <person name="Kallberg Y."/>
            <person name="Tangrot J."/>
            <person name="Rosling A."/>
        </authorList>
    </citation>
    <scope>NUCLEOTIDE SEQUENCE</scope>
    <source>
        <strain evidence="1">IL203A</strain>
    </source>
</reference>
<comment type="caution">
    <text evidence="1">The sequence shown here is derived from an EMBL/GenBank/DDBJ whole genome shotgun (WGS) entry which is preliminary data.</text>
</comment>
<organism evidence="1 2">
    <name type="scientific">Dentiscutata heterogama</name>
    <dbReference type="NCBI Taxonomy" id="1316150"/>
    <lineage>
        <taxon>Eukaryota</taxon>
        <taxon>Fungi</taxon>
        <taxon>Fungi incertae sedis</taxon>
        <taxon>Mucoromycota</taxon>
        <taxon>Glomeromycotina</taxon>
        <taxon>Glomeromycetes</taxon>
        <taxon>Diversisporales</taxon>
        <taxon>Gigasporaceae</taxon>
        <taxon>Dentiscutata</taxon>
    </lineage>
</organism>
<dbReference type="EMBL" id="CAJVPU010000346">
    <property type="protein sequence ID" value="CAG8447781.1"/>
    <property type="molecule type" value="Genomic_DNA"/>
</dbReference>
<gene>
    <name evidence="1" type="ORF">DHETER_LOCUS671</name>
</gene>
<keyword evidence="2" id="KW-1185">Reference proteome</keyword>
<proteinExistence type="predicted"/>
<name>A0ACA9K2E6_9GLOM</name>
<evidence type="ECO:0000313" key="1">
    <source>
        <dbReference type="EMBL" id="CAG8447781.1"/>
    </source>
</evidence>
<accession>A0ACA9K2E6</accession>
<sequence>SEVKWVKISWSKPYSNPTRVILQINTPGYAPGCSIWSNPEQSFFITQAAPYGSTSYAYRYDSKIFIMECEPRLFKPLVPAPAGCECSNSVCKVRTASAWRRNPAGGWLCNACGIFFKTRGFHRPLSVIEMNRTAKRRDTELAKANQTSRVRRKIRRKKRIKESTNVKIPESSQLELEEVQAYNDEPLPWEQKEYLKCGLYSIDLKLNDREKSLKGKDKVTTSEIFPLPTQYGQFLITDQRNFYLPWDIMTAHKQGLLQRGFKNIKTSIFNLSISFASKKKREFEDLFFDLFSDIFVDRKRKQDDEPIVCNCKPCGEGEIGCTEECVNRVMFYECSPKYCPCGEQCSNQRFQRKESVKNVKVFKTKNRGFGLRTLVKIKKGQLILEYRGEIISKCTARKRMETKYLHRKSVYFLEYGKGEVVDGAVCGTLARFINHSCAPNCHIEKWRAPNGEHFIGVFASNDIKPGIELTYDYNFSTFGGAQEQECFCGAPNCRGWIGGKHRSTNISVRE</sequence>
<dbReference type="Proteomes" id="UP000789702">
    <property type="component" value="Unassembled WGS sequence"/>
</dbReference>